<reference evidence="1 2" key="1">
    <citation type="submission" date="2021-08" db="EMBL/GenBank/DDBJ databases">
        <title>Bartonella raoulti 094 sp. nov.</title>
        <authorList>
            <person name="Zgheib R."/>
            <person name="Hammoud A."/>
        </authorList>
    </citation>
    <scope>NUCLEOTIDE SEQUENCE [LARGE SCALE GENOMIC DNA]</scope>
    <source>
        <strain evidence="1 2">094</strain>
    </source>
</reference>
<protein>
    <submittedName>
        <fullName evidence="1">Uncharacterized protein</fullName>
    </submittedName>
</protein>
<gene>
    <name evidence="1" type="ORF">K3248_06495</name>
</gene>
<sequence>MVMDGVFCLNSNGLANEKFILQAYFPSANKVREKQEISSDGKEQI</sequence>
<comment type="caution">
    <text evidence="1">The sequence shown here is derived from an EMBL/GenBank/DDBJ whole genome shotgun (WGS) entry which is preliminary data.</text>
</comment>
<evidence type="ECO:0000313" key="2">
    <source>
        <dbReference type="Proteomes" id="UP000746918"/>
    </source>
</evidence>
<dbReference type="Proteomes" id="UP000746918">
    <property type="component" value="Unassembled WGS sequence"/>
</dbReference>
<evidence type="ECO:0000313" key="1">
    <source>
        <dbReference type="EMBL" id="MBX4336237.1"/>
    </source>
</evidence>
<name>A0ABS7I9A4_9HYPH</name>
<keyword evidence="2" id="KW-1185">Reference proteome</keyword>
<organism evidence="1 2">
    <name type="scientific">Bartonella raoultii</name>
    <dbReference type="NCBI Taxonomy" id="1457020"/>
    <lineage>
        <taxon>Bacteria</taxon>
        <taxon>Pseudomonadati</taxon>
        <taxon>Pseudomonadota</taxon>
        <taxon>Alphaproteobacteria</taxon>
        <taxon>Hyphomicrobiales</taxon>
        <taxon>Bartonellaceae</taxon>
        <taxon>Bartonella</taxon>
    </lineage>
</organism>
<dbReference type="RefSeq" id="WP_220717577.1">
    <property type="nucleotide sequence ID" value="NZ_JAIFRO010000006.1"/>
</dbReference>
<accession>A0ABS7I9A4</accession>
<dbReference type="EMBL" id="JAIFRO010000006">
    <property type="protein sequence ID" value="MBX4336237.1"/>
    <property type="molecule type" value="Genomic_DNA"/>
</dbReference>
<proteinExistence type="predicted"/>